<evidence type="ECO:0000256" key="6">
    <source>
        <dbReference type="PROSITE-ProRule" id="PRU00284"/>
    </source>
</evidence>
<keyword evidence="8" id="KW-0812">Transmembrane</keyword>
<organism evidence="11 12">
    <name type="scientific">Paranoxybacillus vitaminiphilus</name>
    <dbReference type="NCBI Taxonomy" id="581036"/>
    <lineage>
        <taxon>Bacteria</taxon>
        <taxon>Bacillati</taxon>
        <taxon>Bacillota</taxon>
        <taxon>Bacilli</taxon>
        <taxon>Bacillales</taxon>
        <taxon>Anoxybacillaceae</taxon>
        <taxon>Paranoxybacillus</taxon>
    </lineage>
</organism>
<dbReference type="GO" id="GO:0007165">
    <property type="term" value="P:signal transduction"/>
    <property type="evidence" value="ECO:0007669"/>
    <property type="project" value="UniProtKB-KW"/>
</dbReference>
<dbReference type="AlphaFoldDB" id="A0A327YGB4"/>
<dbReference type="Gene3D" id="6.10.340.10">
    <property type="match status" value="1"/>
</dbReference>
<comment type="caution">
    <text evidence="11">The sequence shown here is derived from an EMBL/GenBank/DDBJ whole genome shotgun (WGS) entry which is preliminary data.</text>
</comment>
<dbReference type="PANTHER" id="PTHR32089:SF112">
    <property type="entry name" value="LYSOZYME-LIKE PROTEIN-RELATED"/>
    <property type="match status" value="1"/>
</dbReference>
<dbReference type="SUPFAM" id="SSF58104">
    <property type="entry name" value="Methyl-accepting chemotaxis protein (MCP) signaling domain"/>
    <property type="match status" value="1"/>
</dbReference>
<comment type="similarity">
    <text evidence="5">Belongs to the methyl-accepting chemotaxis (MCP) protein family.</text>
</comment>
<dbReference type="Pfam" id="PF00015">
    <property type="entry name" value="MCPsignal"/>
    <property type="match status" value="1"/>
</dbReference>
<dbReference type="Pfam" id="PF12729">
    <property type="entry name" value="4HB_MCP_1"/>
    <property type="match status" value="1"/>
</dbReference>
<dbReference type="GO" id="GO:0005886">
    <property type="term" value="C:plasma membrane"/>
    <property type="evidence" value="ECO:0007669"/>
    <property type="project" value="UniProtKB-SubCell"/>
</dbReference>
<dbReference type="EMBL" id="QLMH01000008">
    <property type="protein sequence ID" value="RAK18875.1"/>
    <property type="molecule type" value="Genomic_DNA"/>
</dbReference>
<keyword evidence="12" id="KW-1185">Reference proteome</keyword>
<proteinExistence type="inferred from homology"/>
<dbReference type="CDD" id="cd06225">
    <property type="entry name" value="HAMP"/>
    <property type="match status" value="1"/>
</dbReference>
<evidence type="ECO:0000259" key="9">
    <source>
        <dbReference type="PROSITE" id="PS50111"/>
    </source>
</evidence>
<dbReference type="GO" id="GO:0006935">
    <property type="term" value="P:chemotaxis"/>
    <property type="evidence" value="ECO:0007669"/>
    <property type="project" value="UniProtKB-ARBA"/>
</dbReference>
<dbReference type="PANTHER" id="PTHR32089">
    <property type="entry name" value="METHYL-ACCEPTING CHEMOTAXIS PROTEIN MCPB"/>
    <property type="match status" value="1"/>
</dbReference>
<evidence type="ECO:0000256" key="2">
    <source>
        <dbReference type="ARBA" id="ARBA00022475"/>
    </source>
</evidence>
<evidence type="ECO:0000259" key="10">
    <source>
        <dbReference type="PROSITE" id="PS50885"/>
    </source>
</evidence>
<keyword evidence="8" id="KW-1133">Transmembrane helix</keyword>
<evidence type="ECO:0000313" key="12">
    <source>
        <dbReference type="Proteomes" id="UP000248555"/>
    </source>
</evidence>
<feature type="domain" description="Methyl-accepting transducer" evidence="9">
    <location>
        <begin position="282"/>
        <end position="518"/>
    </location>
</feature>
<dbReference type="CDD" id="cd11386">
    <property type="entry name" value="MCP_signal"/>
    <property type="match status" value="1"/>
</dbReference>
<name>A0A327YGB4_9BACL</name>
<keyword evidence="2" id="KW-1003">Cell membrane</keyword>
<gene>
    <name evidence="11" type="ORF">B0I26_10850</name>
</gene>
<dbReference type="RefSeq" id="WP_111645410.1">
    <property type="nucleotide sequence ID" value="NZ_QLMH01000008.1"/>
</dbReference>
<dbReference type="OrthoDB" id="107771at2"/>
<dbReference type="Gene3D" id="1.10.287.950">
    <property type="entry name" value="Methyl-accepting chemotaxis protein"/>
    <property type="match status" value="1"/>
</dbReference>
<reference evidence="11 12" key="1">
    <citation type="submission" date="2018-06" db="EMBL/GenBank/DDBJ databases">
        <title>Genomic Encyclopedia of Type Strains, Phase III (KMG-III): the genomes of soil and plant-associated and newly described type strains.</title>
        <authorList>
            <person name="Whitman W."/>
        </authorList>
    </citation>
    <scope>NUCLEOTIDE SEQUENCE [LARGE SCALE GENOMIC DNA]</scope>
    <source>
        <strain evidence="11 12">CGMCC 1.8979</strain>
    </source>
</reference>
<dbReference type="SMART" id="SM00304">
    <property type="entry name" value="HAMP"/>
    <property type="match status" value="2"/>
</dbReference>
<feature type="transmembrane region" description="Helical" evidence="8">
    <location>
        <begin position="12"/>
        <end position="34"/>
    </location>
</feature>
<sequence>MLLRNLKIGKKLVILVVISVLFIGGVGITGYHYMNEMSNNSEKMYTDRLLPIKWLGQFRINNRAIDSFMLELMITEDLATINDLETQMKERLNQNVQLISEYERTRLNQFESEKLAQLKEIYQKYESQVQQVLSLVKENKQKDAYNLLSQIKSLRSQVNKLAQELGDYNEEIADNLYHLNHNSKKKASVIMIGITLFAVGLSSLFGFLITRMITNPLKDIQTLMAQAETGNFAIKAAYQSKDELGILSNSFNKMVNGLRELVQQVTETSEHVAASSEELTASAEQMNKATEQIALTIQEVAAGAEKQAQSVEETSKIINEMSIRAQQIADNAQKVSTMAVLTSEKAVEGKQTIKTSIQQMNSINQTVSGLAKLIKGLGDRSEEIGKIIEVITDIAAQTNLLALNAAIEAARAGENGRGFAVVADEVRRLAEQSAESAQQISQLINSIQDETQKAVQSMDRATLEVEEGIVIVNTAGDQFEQIQHSVSEVAGEIQGVSSAVQQMAASTEQILHSINVITEAAEVAASGTQNISAATEEQLATMEEITASATTLARMAEELQSLVGKFKV</sequence>
<dbReference type="PROSITE" id="PS50111">
    <property type="entry name" value="CHEMOTAXIS_TRANSDUC_2"/>
    <property type="match status" value="1"/>
</dbReference>
<dbReference type="FunFam" id="1.10.287.950:FF:000001">
    <property type="entry name" value="Methyl-accepting chemotaxis sensory transducer"/>
    <property type="match status" value="1"/>
</dbReference>
<dbReference type="InterPro" id="IPR004089">
    <property type="entry name" value="MCPsignal_dom"/>
</dbReference>
<keyword evidence="7" id="KW-0175">Coiled coil</keyword>
<dbReference type="PROSITE" id="PS50885">
    <property type="entry name" value="HAMP"/>
    <property type="match status" value="1"/>
</dbReference>
<accession>A0A327YGB4</accession>
<feature type="coiled-coil region" evidence="7">
    <location>
        <begin position="81"/>
        <end position="171"/>
    </location>
</feature>
<dbReference type="InterPro" id="IPR024478">
    <property type="entry name" value="HlyB_4HB_MCP"/>
</dbReference>
<evidence type="ECO:0000256" key="3">
    <source>
        <dbReference type="ARBA" id="ARBA00023136"/>
    </source>
</evidence>
<evidence type="ECO:0000256" key="4">
    <source>
        <dbReference type="ARBA" id="ARBA00023224"/>
    </source>
</evidence>
<evidence type="ECO:0000256" key="8">
    <source>
        <dbReference type="SAM" id="Phobius"/>
    </source>
</evidence>
<feature type="transmembrane region" description="Helical" evidence="8">
    <location>
        <begin position="187"/>
        <end position="209"/>
    </location>
</feature>
<dbReference type="Proteomes" id="UP000248555">
    <property type="component" value="Unassembled WGS sequence"/>
</dbReference>
<keyword evidence="4 6" id="KW-0807">Transducer</keyword>
<comment type="subcellular location">
    <subcellularLocation>
        <location evidence="1">Cell membrane</location>
    </subcellularLocation>
</comment>
<dbReference type="SMART" id="SM00283">
    <property type="entry name" value="MA"/>
    <property type="match status" value="1"/>
</dbReference>
<evidence type="ECO:0000256" key="5">
    <source>
        <dbReference type="ARBA" id="ARBA00029447"/>
    </source>
</evidence>
<evidence type="ECO:0000256" key="7">
    <source>
        <dbReference type="SAM" id="Coils"/>
    </source>
</evidence>
<feature type="domain" description="HAMP" evidence="10">
    <location>
        <begin position="211"/>
        <end position="263"/>
    </location>
</feature>
<evidence type="ECO:0000256" key="1">
    <source>
        <dbReference type="ARBA" id="ARBA00004236"/>
    </source>
</evidence>
<protein>
    <submittedName>
        <fullName evidence="11">Methyl-accepting chemotaxis sensory transducer</fullName>
    </submittedName>
</protein>
<dbReference type="InterPro" id="IPR003660">
    <property type="entry name" value="HAMP_dom"/>
</dbReference>
<keyword evidence="3 8" id="KW-0472">Membrane</keyword>
<evidence type="ECO:0000313" key="11">
    <source>
        <dbReference type="EMBL" id="RAK18875.1"/>
    </source>
</evidence>
<dbReference type="Pfam" id="PF00672">
    <property type="entry name" value="HAMP"/>
    <property type="match status" value="1"/>
</dbReference>